<dbReference type="SUPFAM" id="SSF102588">
    <property type="entry name" value="LmbE-like"/>
    <property type="match status" value="1"/>
</dbReference>
<organism evidence="2 3">
    <name type="scientific">Mycolicibacterium neoaurum VKM Ac-1815D</name>
    <dbReference type="NCBI Taxonomy" id="700508"/>
    <lineage>
        <taxon>Bacteria</taxon>
        <taxon>Bacillati</taxon>
        <taxon>Actinomycetota</taxon>
        <taxon>Actinomycetes</taxon>
        <taxon>Mycobacteriales</taxon>
        <taxon>Mycobacteriaceae</taxon>
        <taxon>Mycolicibacterium</taxon>
    </lineage>
</organism>
<dbReference type="PANTHER" id="PTHR12993:SF29">
    <property type="entry name" value="BLR3841 PROTEIN"/>
    <property type="match status" value="1"/>
</dbReference>
<dbReference type="SUPFAM" id="SSF53335">
    <property type="entry name" value="S-adenosyl-L-methionine-dependent methyltransferases"/>
    <property type="match status" value="1"/>
</dbReference>
<dbReference type="eggNOG" id="COG2120">
    <property type="taxonomic scope" value="Bacteria"/>
</dbReference>
<dbReference type="GO" id="GO:0016811">
    <property type="term" value="F:hydrolase activity, acting on carbon-nitrogen (but not peptide) bonds, in linear amides"/>
    <property type="evidence" value="ECO:0007669"/>
    <property type="project" value="TreeGrafter"/>
</dbReference>
<gene>
    <name evidence="2" type="ORF">D174_06880</name>
</gene>
<accession>V5XIZ0</accession>
<dbReference type="CDD" id="cd02440">
    <property type="entry name" value="AdoMet_MTases"/>
    <property type="match status" value="1"/>
</dbReference>
<dbReference type="EMBL" id="CP006936">
    <property type="protein sequence ID" value="AHC27858.1"/>
    <property type="molecule type" value="Genomic_DNA"/>
</dbReference>
<dbReference type="PANTHER" id="PTHR12993">
    <property type="entry name" value="N-ACETYLGLUCOSAMINYL-PHOSPHATIDYLINOSITOL DE-N-ACETYLASE-RELATED"/>
    <property type="match status" value="1"/>
</dbReference>
<dbReference type="GO" id="GO:0008757">
    <property type="term" value="F:S-adenosylmethionine-dependent methyltransferase activity"/>
    <property type="evidence" value="ECO:0007669"/>
    <property type="project" value="InterPro"/>
</dbReference>
<evidence type="ECO:0000256" key="1">
    <source>
        <dbReference type="ARBA" id="ARBA00022833"/>
    </source>
</evidence>
<keyword evidence="3" id="KW-1185">Reference proteome</keyword>
<dbReference type="Gene3D" id="3.40.50.10320">
    <property type="entry name" value="LmbE-like"/>
    <property type="match status" value="1"/>
</dbReference>
<evidence type="ECO:0008006" key="4">
    <source>
        <dbReference type="Google" id="ProtNLM"/>
    </source>
</evidence>
<dbReference type="AlphaFoldDB" id="V5XIZ0"/>
<name>V5XIZ0_MYCNE</name>
<dbReference type="KEGG" id="mne:D174_06880"/>
<dbReference type="HOGENOM" id="CLU_024122_0_0_11"/>
<proteinExistence type="predicted"/>
<dbReference type="eggNOG" id="COG4976">
    <property type="taxonomic scope" value="Bacteria"/>
</dbReference>
<dbReference type="InterPro" id="IPR008715">
    <property type="entry name" value="SAM-MeTfrase_NodS-like"/>
</dbReference>
<dbReference type="GeneID" id="43449221"/>
<dbReference type="Pfam" id="PF02585">
    <property type="entry name" value="PIG-L"/>
    <property type="match status" value="1"/>
</dbReference>
<evidence type="ECO:0000313" key="2">
    <source>
        <dbReference type="EMBL" id="AHC27858.1"/>
    </source>
</evidence>
<keyword evidence="1" id="KW-0862">Zinc</keyword>
<dbReference type="GO" id="GO:0016137">
    <property type="term" value="P:glycoside metabolic process"/>
    <property type="evidence" value="ECO:0007669"/>
    <property type="project" value="UniProtKB-ARBA"/>
</dbReference>
<dbReference type="Pfam" id="PF05401">
    <property type="entry name" value="NodS"/>
    <property type="match status" value="1"/>
</dbReference>
<dbReference type="InterPro" id="IPR003737">
    <property type="entry name" value="GlcNAc_PI_deacetylase-related"/>
</dbReference>
<dbReference type="RefSeq" id="WP_019510988.1">
    <property type="nucleotide sequence ID" value="NC_023036.2"/>
</dbReference>
<dbReference type="Gene3D" id="3.40.50.150">
    <property type="entry name" value="Vaccinia Virus protein VP39"/>
    <property type="match status" value="1"/>
</dbReference>
<protein>
    <recommendedName>
        <fullName evidence="4">LmbE family protein</fullName>
    </recommendedName>
</protein>
<dbReference type="Proteomes" id="UP000018763">
    <property type="component" value="Chromosome"/>
</dbReference>
<sequence>MVEARPFTHREAGTDEPTWLLAAGWDDVARLDLDTLTRRCARVVVLAPHPDDETLALGATLADLGAEDVEVIVVFATHGGRGPGSTPRRIEAERAMATLGAHVQAVWWDLPDGGLPAAEQELARRLAELVDSHTVLLAPAECDGHSDHDAAARAAEAVARACSATLLNYPVWLWHWATPEDLQWSRVRTLSPTLAGLRAKESAIGCYTSQLDASEDAPIVGPSMLRRAHRAFETVLLPADPDLARRVAGHVIGPRARDDVAEPFDAMLTGTEDPWHLDDFVYERRRLGLVLACLGRERYQRVLEIGCATGQLSEELIGRADTVVALDASARALQVARQKTDAVRWICGAVPADLPNERFDAIILSEVGYFLDGPELVATLRAARRRLTVRGEIVLAHWRGPTRGIPLDGRAVHRQAAALMDLPLRARYEDVDLIVEVWGEPVSVYREYRGAS</sequence>
<reference evidence="2 3" key="1">
    <citation type="journal article" date="2014" name="Genome Announc.">
        <title>Complete Genome Sequence of Sterol-Transforming Mycobacterium neoaurum Strain VKM Ac-1815D.</title>
        <authorList>
            <person name="Shtratnikova V.Y."/>
            <person name="Bragin E.Y."/>
            <person name="Dovbnya D.V."/>
            <person name="Pekov Y.A."/>
            <person name="Schelkunov M.I."/>
            <person name="Strizhov N."/>
            <person name="Ivashina T.V."/>
            <person name="Ashapkin V.V."/>
            <person name="Donova M.V."/>
        </authorList>
    </citation>
    <scope>NUCLEOTIDE SEQUENCE [LARGE SCALE GENOMIC DNA]</scope>
    <source>
        <strain evidence="2 3">VKM Ac-1815D</strain>
    </source>
</reference>
<dbReference type="GO" id="GO:0009312">
    <property type="term" value="P:oligosaccharide biosynthetic process"/>
    <property type="evidence" value="ECO:0007669"/>
    <property type="project" value="InterPro"/>
</dbReference>
<dbReference type="InterPro" id="IPR024078">
    <property type="entry name" value="LmbE-like_dom_sf"/>
</dbReference>
<evidence type="ECO:0000313" key="3">
    <source>
        <dbReference type="Proteomes" id="UP000018763"/>
    </source>
</evidence>
<dbReference type="InterPro" id="IPR029063">
    <property type="entry name" value="SAM-dependent_MTases_sf"/>
</dbReference>